<dbReference type="InterPro" id="IPR044537">
    <property type="entry name" value="Rip2-like"/>
</dbReference>
<evidence type="ECO:0000313" key="16">
    <source>
        <dbReference type="Proteomes" id="UP000184114"/>
    </source>
</evidence>
<comment type="cofactor">
    <cofactor evidence="1">
        <name>Zn(2+)</name>
        <dbReference type="ChEBI" id="CHEBI:29105"/>
    </cofactor>
</comment>
<evidence type="ECO:0000256" key="5">
    <source>
        <dbReference type="ARBA" id="ARBA00022670"/>
    </source>
</evidence>
<keyword evidence="4" id="KW-1003">Cell membrane</keyword>
<gene>
    <name evidence="15" type="ORF">SAMN02745784_00281</name>
</gene>
<evidence type="ECO:0000256" key="6">
    <source>
        <dbReference type="ARBA" id="ARBA00022692"/>
    </source>
</evidence>
<dbReference type="GO" id="GO:0006508">
    <property type="term" value="P:proteolysis"/>
    <property type="evidence" value="ECO:0007669"/>
    <property type="project" value="UniProtKB-KW"/>
</dbReference>
<keyword evidence="6 13" id="KW-0812">Transmembrane</keyword>
<keyword evidence="5 15" id="KW-0645">Protease</keyword>
<dbReference type="STRING" id="1123404.SAMN02745784_00281"/>
<evidence type="ECO:0000256" key="12">
    <source>
        <dbReference type="ARBA" id="ARBA00023136"/>
    </source>
</evidence>
<organism evidence="15 16">
    <name type="scientific">Tissierella praeacuta DSM 18095</name>
    <dbReference type="NCBI Taxonomy" id="1123404"/>
    <lineage>
        <taxon>Bacteria</taxon>
        <taxon>Bacillati</taxon>
        <taxon>Bacillota</taxon>
        <taxon>Tissierellia</taxon>
        <taxon>Tissierellales</taxon>
        <taxon>Tissierellaceae</taxon>
        <taxon>Tissierella</taxon>
    </lineage>
</organism>
<evidence type="ECO:0000256" key="10">
    <source>
        <dbReference type="ARBA" id="ARBA00022989"/>
    </source>
</evidence>
<proteinExistence type="inferred from homology"/>
<dbReference type="InterPro" id="IPR008915">
    <property type="entry name" value="Peptidase_M50"/>
</dbReference>
<keyword evidence="12 13" id="KW-0472">Membrane</keyword>
<dbReference type="GO" id="GO:0008237">
    <property type="term" value="F:metallopeptidase activity"/>
    <property type="evidence" value="ECO:0007669"/>
    <property type="project" value="UniProtKB-KW"/>
</dbReference>
<comment type="similarity">
    <text evidence="3">Belongs to the peptidase M50B family.</text>
</comment>
<reference evidence="16" key="1">
    <citation type="submission" date="2016-11" db="EMBL/GenBank/DDBJ databases">
        <authorList>
            <person name="Varghese N."/>
            <person name="Submissions S."/>
        </authorList>
    </citation>
    <scope>NUCLEOTIDE SEQUENCE [LARGE SCALE GENOMIC DNA]</scope>
    <source>
        <strain evidence="16">DSM 18095</strain>
    </source>
</reference>
<feature type="transmembrane region" description="Helical" evidence="13">
    <location>
        <begin position="80"/>
        <end position="104"/>
    </location>
</feature>
<sequence length="195" mass="22135">MNVIYNLPGLFIAIIFHELAHGLMAYWLGDDTAKNAGRLTLNPLKHLDLGGFLCLVIFKFGWAKPVPINPFNFQNRKKDTILVSLAGPLSNFIIAIIIVFVLSLNIITNAVFFKILFITLWYNIMLGIFNLLPFPPLDGSKIVASLLPNKIEYYFYKYERYLYMVLIVLIATNIIDKIMSPIIDVILNLLISIIG</sequence>
<evidence type="ECO:0000256" key="9">
    <source>
        <dbReference type="ARBA" id="ARBA00022833"/>
    </source>
</evidence>
<keyword evidence="10 13" id="KW-1133">Transmembrane helix</keyword>
<keyword evidence="9" id="KW-0862">Zinc</keyword>
<dbReference type="RefSeq" id="WP_072972105.1">
    <property type="nucleotide sequence ID" value="NZ_FQTY01000001.1"/>
</dbReference>
<dbReference type="CDD" id="cd06158">
    <property type="entry name" value="S2P-M50_like_1"/>
    <property type="match status" value="1"/>
</dbReference>
<evidence type="ECO:0000256" key="3">
    <source>
        <dbReference type="ARBA" id="ARBA00007931"/>
    </source>
</evidence>
<evidence type="ECO:0000256" key="2">
    <source>
        <dbReference type="ARBA" id="ARBA00004651"/>
    </source>
</evidence>
<keyword evidence="11" id="KW-0482">Metalloprotease</keyword>
<dbReference type="Proteomes" id="UP000184114">
    <property type="component" value="Unassembled WGS sequence"/>
</dbReference>
<feature type="transmembrane region" description="Helical" evidence="13">
    <location>
        <begin position="7"/>
        <end position="29"/>
    </location>
</feature>
<evidence type="ECO:0000259" key="14">
    <source>
        <dbReference type="Pfam" id="PF02163"/>
    </source>
</evidence>
<dbReference type="AlphaFoldDB" id="A0A1M4SEL5"/>
<dbReference type="InterPro" id="IPR052348">
    <property type="entry name" value="Metallopeptidase_M50B"/>
</dbReference>
<evidence type="ECO:0000313" key="15">
    <source>
        <dbReference type="EMBL" id="SHE30605.1"/>
    </source>
</evidence>
<dbReference type="GO" id="GO:0046872">
    <property type="term" value="F:metal ion binding"/>
    <property type="evidence" value="ECO:0007669"/>
    <property type="project" value="UniProtKB-KW"/>
</dbReference>
<keyword evidence="16" id="KW-1185">Reference proteome</keyword>
<dbReference type="GO" id="GO:0005886">
    <property type="term" value="C:plasma membrane"/>
    <property type="evidence" value="ECO:0007669"/>
    <property type="project" value="UniProtKB-SubCell"/>
</dbReference>
<evidence type="ECO:0000256" key="1">
    <source>
        <dbReference type="ARBA" id="ARBA00001947"/>
    </source>
</evidence>
<feature type="domain" description="Peptidase M50" evidence="14">
    <location>
        <begin position="110"/>
        <end position="169"/>
    </location>
</feature>
<keyword evidence="7" id="KW-0479">Metal-binding</keyword>
<accession>A0A1M4SEL5</accession>
<evidence type="ECO:0000256" key="11">
    <source>
        <dbReference type="ARBA" id="ARBA00023049"/>
    </source>
</evidence>
<dbReference type="EMBL" id="FQTY01000001">
    <property type="protein sequence ID" value="SHE30605.1"/>
    <property type="molecule type" value="Genomic_DNA"/>
</dbReference>
<evidence type="ECO:0000256" key="13">
    <source>
        <dbReference type="SAM" id="Phobius"/>
    </source>
</evidence>
<keyword evidence="8" id="KW-0378">Hydrolase</keyword>
<dbReference type="GeneID" id="90994974"/>
<evidence type="ECO:0000256" key="4">
    <source>
        <dbReference type="ARBA" id="ARBA00022475"/>
    </source>
</evidence>
<name>A0A1M4SEL5_9FIRM</name>
<feature type="transmembrane region" description="Helical" evidence="13">
    <location>
        <begin position="161"/>
        <end position="194"/>
    </location>
</feature>
<evidence type="ECO:0000256" key="8">
    <source>
        <dbReference type="ARBA" id="ARBA00022801"/>
    </source>
</evidence>
<dbReference type="Pfam" id="PF02163">
    <property type="entry name" value="Peptidase_M50"/>
    <property type="match status" value="2"/>
</dbReference>
<dbReference type="PANTHER" id="PTHR35864">
    <property type="entry name" value="ZINC METALLOPROTEASE MJ0611-RELATED"/>
    <property type="match status" value="1"/>
</dbReference>
<evidence type="ECO:0000256" key="7">
    <source>
        <dbReference type="ARBA" id="ARBA00022723"/>
    </source>
</evidence>
<feature type="domain" description="Peptidase M50" evidence="14">
    <location>
        <begin position="9"/>
        <end position="102"/>
    </location>
</feature>
<comment type="subcellular location">
    <subcellularLocation>
        <location evidence="2">Cell membrane</location>
        <topology evidence="2">Multi-pass membrane protein</topology>
    </subcellularLocation>
</comment>
<dbReference type="PANTHER" id="PTHR35864:SF1">
    <property type="entry name" value="ZINC METALLOPROTEASE YWHC-RELATED"/>
    <property type="match status" value="1"/>
</dbReference>
<feature type="transmembrane region" description="Helical" evidence="13">
    <location>
        <begin position="110"/>
        <end position="132"/>
    </location>
</feature>
<feature type="transmembrane region" description="Helical" evidence="13">
    <location>
        <begin position="49"/>
        <end position="68"/>
    </location>
</feature>
<protein>
    <submittedName>
        <fullName evidence="15">Zn-dependent protease (Includes SpoIVFB)</fullName>
    </submittedName>
</protein>